<feature type="domain" description="Cysteinyl-tRNA synthetase class Ia DALR" evidence="15">
    <location>
        <begin position="357"/>
        <end position="421"/>
    </location>
</feature>
<keyword evidence="11 13" id="KW-0030">Aminoacyl-tRNA synthetase</keyword>
<evidence type="ECO:0000313" key="16">
    <source>
        <dbReference type="EMBL" id="SDN92710.1"/>
    </source>
</evidence>
<comment type="subunit">
    <text evidence="3 13">Monomer.</text>
</comment>
<evidence type="ECO:0000256" key="8">
    <source>
        <dbReference type="ARBA" id="ARBA00022833"/>
    </source>
</evidence>
<evidence type="ECO:0000256" key="6">
    <source>
        <dbReference type="ARBA" id="ARBA00022723"/>
    </source>
</evidence>
<accession>A0A1H0FDI3</accession>
<dbReference type="Pfam" id="PF01406">
    <property type="entry name" value="tRNA-synt_1e"/>
    <property type="match status" value="1"/>
</dbReference>
<organism evidence="16 17">
    <name type="scientific">Alkalicoccus daliensis</name>
    <dbReference type="NCBI Taxonomy" id="745820"/>
    <lineage>
        <taxon>Bacteria</taxon>
        <taxon>Bacillati</taxon>
        <taxon>Bacillota</taxon>
        <taxon>Bacilli</taxon>
        <taxon>Bacillales</taxon>
        <taxon>Bacillaceae</taxon>
        <taxon>Alkalicoccus</taxon>
    </lineage>
</organism>
<keyword evidence="10 13" id="KW-0648">Protein biosynthesis</keyword>
<dbReference type="GO" id="GO:0005829">
    <property type="term" value="C:cytosol"/>
    <property type="evidence" value="ECO:0007669"/>
    <property type="project" value="TreeGrafter"/>
</dbReference>
<evidence type="ECO:0000256" key="3">
    <source>
        <dbReference type="ARBA" id="ARBA00011245"/>
    </source>
</evidence>
<evidence type="ECO:0000256" key="12">
    <source>
        <dbReference type="ARBA" id="ARBA00047398"/>
    </source>
</evidence>
<protein>
    <recommendedName>
        <fullName evidence="13">Cysteine--tRNA ligase</fullName>
        <ecNumber evidence="13">6.1.1.16</ecNumber>
    </recommendedName>
    <alternativeName>
        <fullName evidence="13">Cysteinyl-tRNA synthetase</fullName>
        <shortName evidence="13">CysRS</shortName>
    </alternativeName>
</protein>
<dbReference type="Gene3D" id="1.20.120.1910">
    <property type="entry name" value="Cysteine-tRNA ligase, C-terminal anti-codon recognition domain"/>
    <property type="match status" value="1"/>
</dbReference>
<dbReference type="EC" id="6.1.1.16" evidence="13"/>
<dbReference type="NCBIfam" id="TIGR00435">
    <property type="entry name" value="cysS"/>
    <property type="match status" value="1"/>
</dbReference>
<evidence type="ECO:0000256" key="2">
    <source>
        <dbReference type="ARBA" id="ARBA00005594"/>
    </source>
</evidence>
<feature type="short sequence motif" description="'KMSKS' region" evidence="13">
    <location>
        <begin position="270"/>
        <end position="274"/>
    </location>
</feature>
<evidence type="ECO:0000256" key="7">
    <source>
        <dbReference type="ARBA" id="ARBA00022741"/>
    </source>
</evidence>
<dbReference type="Pfam" id="PF23493">
    <property type="entry name" value="CysS_C"/>
    <property type="match status" value="1"/>
</dbReference>
<keyword evidence="6 13" id="KW-0479">Metal-binding</keyword>
<feature type="short sequence motif" description="'HIGH' region" evidence="13">
    <location>
        <begin position="35"/>
        <end position="45"/>
    </location>
</feature>
<gene>
    <name evidence="13" type="primary">cysS</name>
    <name evidence="16" type="ORF">SAMN04488053_104288</name>
</gene>
<dbReference type="Pfam" id="PF09190">
    <property type="entry name" value="DALR_2"/>
    <property type="match status" value="1"/>
</dbReference>
<dbReference type="PANTHER" id="PTHR10890">
    <property type="entry name" value="CYSTEINYL-TRNA SYNTHETASE"/>
    <property type="match status" value="1"/>
</dbReference>
<dbReference type="InterPro" id="IPR032678">
    <property type="entry name" value="tRNA-synt_1_cat_dom"/>
</dbReference>
<keyword evidence="4 13" id="KW-0963">Cytoplasm</keyword>
<evidence type="ECO:0000256" key="11">
    <source>
        <dbReference type="ARBA" id="ARBA00023146"/>
    </source>
</evidence>
<comment type="subcellular location">
    <subcellularLocation>
        <location evidence="1 13">Cytoplasm</location>
    </subcellularLocation>
</comment>
<dbReference type="InterPro" id="IPR009080">
    <property type="entry name" value="tRNAsynth_Ia_anticodon-bd"/>
</dbReference>
<dbReference type="InterPro" id="IPR014729">
    <property type="entry name" value="Rossmann-like_a/b/a_fold"/>
</dbReference>
<evidence type="ECO:0000256" key="14">
    <source>
        <dbReference type="SAM" id="Coils"/>
    </source>
</evidence>
<dbReference type="EMBL" id="FNIL01000004">
    <property type="protein sequence ID" value="SDN92710.1"/>
    <property type="molecule type" value="Genomic_DNA"/>
</dbReference>
<evidence type="ECO:0000256" key="1">
    <source>
        <dbReference type="ARBA" id="ARBA00004496"/>
    </source>
</evidence>
<feature type="binding site" evidence="13">
    <location>
        <position position="238"/>
    </location>
    <ligand>
        <name>Zn(2+)</name>
        <dbReference type="ChEBI" id="CHEBI:29105"/>
    </ligand>
</feature>
<reference evidence="17" key="1">
    <citation type="submission" date="2016-10" db="EMBL/GenBank/DDBJ databases">
        <authorList>
            <person name="Varghese N."/>
            <person name="Submissions S."/>
        </authorList>
    </citation>
    <scope>NUCLEOTIDE SEQUENCE [LARGE SCALE GENOMIC DNA]</scope>
    <source>
        <strain evidence="17">CGMCC 1.10369</strain>
    </source>
</reference>
<comment type="similarity">
    <text evidence="2 13">Belongs to the class-I aminoacyl-tRNA synthetase family.</text>
</comment>
<dbReference type="SMART" id="SM00840">
    <property type="entry name" value="DALR_2"/>
    <property type="match status" value="1"/>
</dbReference>
<name>A0A1H0FDI3_9BACI</name>
<dbReference type="SUPFAM" id="SSF47323">
    <property type="entry name" value="Anticodon-binding domain of a subclass of class I aminoacyl-tRNA synthetases"/>
    <property type="match status" value="1"/>
</dbReference>
<feature type="coiled-coil region" evidence="14">
    <location>
        <begin position="418"/>
        <end position="454"/>
    </location>
</feature>
<dbReference type="GO" id="GO:0008270">
    <property type="term" value="F:zinc ion binding"/>
    <property type="evidence" value="ECO:0007669"/>
    <property type="project" value="UniProtKB-UniRule"/>
</dbReference>
<feature type="binding site" evidence="13">
    <location>
        <position position="33"/>
    </location>
    <ligand>
        <name>Zn(2+)</name>
        <dbReference type="ChEBI" id="CHEBI:29105"/>
    </ligand>
</feature>
<feature type="modified residue" description="Phosphoserine" evidence="13">
    <location>
        <position position="274"/>
    </location>
</feature>
<dbReference type="PRINTS" id="PR00983">
    <property type="entry name" value="TRNASYNTHCYS"/>
</dbReference>
<comment type="catalytic activity">
    <reaction evidence="12 13">
        <text>tRNA(Cys) + L-cysteine + ATP = L-cysteinyl-tRNA(Cys) + AMP + diphosphate</text>
        <dbReference type="Rhea" id="RHEA:17773"/>
        <dbReference type="Rhea" id="RHEA-COMP:9661"/>
        <dbReference type="Rhea" id="RHEA-COMP:9679"/>
        <dbReference type="ChEBI" id="CHEBI:30616"/>
        <dbReference type="ChEBI" id="CHEBI:33019"/>
        <dbReference type="ChEBI" id="CHEBI:35235"/>
        <dbReference type="ChEBI" id="CHEBI:78442"/>
        <dbReference type="ChEBI" id="CHEBI:78517"/>
        <dbReference type="ChEBI" id="CHEBI:456215"/>
        <dbReference type="EC" id="6.1.1.16"/>
    </reaction>
</comment>
<keyword evidence="13" id="KW-0597">Phosphoprotein</keyword>
<dbReference type="STRING" id="745820.SAMN04488053_104288"/>
<dbReference type="AlphaFoldDB" id="A0A1H0FDI3"/>
<evidence type="ECO:0000313" key="17">
    <source>
        <dbReference type="Proteomes" id="UP000198778"/>
    </source>
</evidence>
<keyword evidence="8 13" id="KW-0862">Zinc</keyword>
<feature type="binding site" evidence="13">
    <location>
        <position position="213"/>
    </location>
    <ligand>
        <name>Zn(2+)</name>
        <dbReference type="ChEBI" id="CHEBI:29105"/>
    </ligand>
</feature>
<dbReference type="Proteomes" id="UP000198778">
    <property type="component" value="Unassembled WGS sequence"/>
</dbReference>
<sequence>MIVSMTIQLYNTLTRQKEPFRPIEEGKVKMYVCGPTVYNYIHIGNARPAVVFDMVRRYFQYRGYEVKYISNFTDVDDKIIKAAEEMGEGVMEIAERFIEAYHQDTAALGVQKADLHPRVTESMPEIIDFIDQLVQKGYAYESQGDVYFRTRRFDGYGKLSHQSIDDLQAGSRVEVGDRKEDPLDFVLWKTAKPGEISWESPWGEGRPGWHIECSAMVKKYLGDTIDIHAGGQDLSFPHHENEIAQSEALNEKQMANYWIHNGYINIDNEKMSKSLGNFILVHDIIKEFDPEVVRFFIVNAHYRSPINFSDEQLSSAQSSLERIKTTYQNLKLRTEETADLGTQPEKWLKLIEEHRVRFVEGMDDDFNSANAAAVIFDLVKQANIYLSENHTNEEVLRAFLKQFDDMGFVLGMNLETKEELLDEEVEALIEERIEARKERNFQRADDIREELKEKNILLEDTPQGTRWKRG</sequence>
<evidence type="ECO:0000256" key="10">
    <source>
        <dbReference type="ARBA" id="ARBA00022917"/>
    </source>
</evidence>
<proteinExistence type="inferred from homology"/>
<dbReference type="GO" id="GO:0004817">
    <property type="term" value="F:cysteine-tRNA ligase activity"/>
    <property type="evidence" value="ECO:0007669"/>
    <property type="project" value="UniProtKB-UniRule"/>
</dbReference>
<dbReference type="InterPro" id="IPR024909">
    <property type="entry name" value="Cys-tRNA/MSH_ligase"/>
</dbReference>
<dbReference type="InterPro" id="IPR015273">
    <property type="entry name" value="Cys-tRNA-synt_Ia_DALR"/>
</dbReference>
<evidence type="ECO:0000256" key="13">
    <source>
        <dbReference type="HAMAP-Rule" id="MF_00041"/>
    </source>
</evidence>
<keyword evidence="17" id="KW-1185">Reference proteome</keyword>
<keyword evidence="14" id="KW-0175">Coiled coil</keyword>
<dbReference type="Gene3D" id="3.40.50.620">
    <property type="entry name" value="HUPs"/>
    <property type="match status" value="1"/>
</dbReference>
<keyword evidence="7 13" id="KW-0547">Nucleotide-binding</keyword>
<dbReference type="GO" id="GO:0006423">
    <property type="term" value="P:cysteinyl-tRNA aminoacylation"/>
    <property type="evidence" value="ECO:0007669"/>
    <property type="project" value="UniProtKB-UniRule"/>
</dbReference>
<dbReference type="HAMAP" id="MF_00041">
    <property type="entry name" value="Cys_tRNA_synth"/>
    <property type="match status" value="1"/>
</dbReference>
<evidence type="ECO:0000256" key="9">
    <source>
        <dbReference type="ARBA" id="ARBA00022840"/>
    </source>
</evidence>
<comment type="cofactor">
    <cofactor evidence="13">
        <name>Zn(2+)</name>
        <dbReference type="ChEBI" id="CHEBI:29105"/>
    </cofactor>
    <text evidence="13">Binds 1 zinc ion per subunit.</text>
</comment>
<evidence type="ECO:0000259" key="15">
    <source>
        <dbReference type="SMART" id="SM00840"/>
    </source>
</evidence>
<keyword evidence="5 13" id="KW-0436">Ligase</keyword>
<evidence type="ECO:0000256" key="5">
    <source>
        <dbReference type="ARBA" id="ARBA00022598"/>
    </source>
</evidence>
<dbReference type="InterPro" id="IPR056411">
    <property type="entry name" value="CysS_C"/>
</dbReference>
<dbReference type="InterPro" id="IPR015803">
    <property type="entry name" value="Cys-tRNA-ligase"/>
</dbReference>
<dbReference type="GO" id="GO:0005524">
    <property type="term" value="F:ATP binding"/>
    <property type="evidence" value="ECO:0007669"/>
    <property type="project" value="UniProtKB-UniRule"/>
</dbReference>
<dbReference type="FunFam" id="3.40.50.620:FF:000009">
    <property type="entry name" value="Cysteine--tRNA ligase"/>
    <property type="match status" value="1"/>
</dbReference>
<dbReference type="PANTHER" id="PTHR10890:SF3">
    <property type="entry name" value="CYSTEINE--TRNA LIGASE, CYTOPLASMIC"/>
    <property type="match status" value="1"/>
</dbReference>
<dbReference type="CDD" id="cd00672">
    <property type="entry name" value="CysRS_core"/>
    <property type="match status" value="1"/>
</dbReference>
<feature type="binding site" evidence="13">
    <location>
        <position position="273"/>
    </location>
    <ligand>
        <name>ATP</name>
        <dbReference type="ChEBI" id="CHEBI:30616"/>
    </ligand>
</feature>
<dbReference type="SUPFAM" id="SSF52374">
    <property type="entry name" value="Nucleotidylyl transferase"/>
    <property type="match status" value="1"/>
</dbReference>
<feature type="binding site" evidence="13">
    <location>
        <position position="242"/>
    </location>
    <ligand>
        <name>Zn(2+)</name>
        <dbReference type="ChEBI" id="CHEBI:29105"/>
    </ligand>
</feature>
<evidence type="ECO:0000256" key="4">
    <source>
        <dbReference type="ARBA" id="ARBA00022490"/>
    </source>
</evidence>
<keyword evidence="9 13" id="KW-0067">ATP-binding</keyword>